<comment type="caution">
    <text evidence="1">The sequence shown here is derived from an EMBL/GenBank/DDBJ whole genome shotgun (WGS) entry which is preliminary data.</text>
</comment>
<reference evidence="1" key="1">
    <citation type="journal article" date="2020" name="J Insects Food Feed">
        <title>The yellow mealworm (Tenebrio molitor) genome: a resource for the emerging insects as food and feed industry.</title>
        <authorList>
            <person name="Eriksson T."/>
            <person name="Andere A."/>
            <person name="Kelstrup H."/>
            <person name="Emery V."/>
            <person name="Picard C."/>
        </authorList>
    </citation>
    <scope>NUCLEOTIDE SEQUENCE</scope>
    <source>
        <strain evidence="1">Stoneville</strain>
        <tissue evidence="1">Whole head</tissue>
    </source>
</reference>
<sequence length="1499" mass="173263">MADCKKKDAEGPCQIRVAPGLGFLGQGQSGVRVAKMIRWRVGSTTLVKEAFIRRDVRLEFLLDGFPAASVLLHGFASTCCTPPLNTTLTPGTVNYTPLYRFTLSHLGSTSCIALRLLRILSGHLRFDEQYYSSPRAAAILWQGTVTTLLIEKPRVVDSSVLARSSLRLGLMSGLDGGPGEETASLVPGGDTVDGEACSPQNGVVVTFGEIRSFNLLFGLVTPLDPLNGDILRVSQDPPSPTNRFPTSPRNLYNLDGSFTKTSRRRISEDLGPPPLTALNNRSFHRNLTTQPPDLLIRNPGFGAEYEVHVSAYFALKLNNIEDVHNYSIECNDKRLRNFQDVVIHVTKNQTQVSFAILLKYKYADYKFRFSETFGKGVFSLKKYCELFKNLKDVDKQHQFILYTNAKFDPKWAAEVKNFTMIQDDRCDENMFLNTSSSRGNVYRFEVNDKTPQDEKITKSDYEMFFSRFRVFVCQKNVESFEKAMVKILQHNTLLLQYLHLFRKWHQHRFTNTTIDKTTVNIHLTDIFLSQFVTNRHLLVGQDEKLKFFEKVVKEFDITLISDCFENFAENLTEDSGVEEGVDESRKETNKGVPNTSLHQLISFAQKNKMIERSVTTLEPQIKLKVSQYLFQKPIIVHFNETSEELIYNLMKILQLGSKIKFIFVGQGIQSERLSRFRIFENLNDLRNNDELYSEVTRTCRLSLQGRKETTLEELIDSCEEISEHVGAKEILQMLKENFLIGQPADTLPSFYINRKVSFKVKTIDAFLDATFFNKHLAVVKLDKKAKEIQNEFRKRNINVVDVNDYLNSTQISNEPTIISTNEECSKQLLQLKSNNKTVVYLKISEDNGFLIISIEENQIRCLNRPVNILCADLGMGKTTMINKLRNEFDFSFWTIHVELRAHDKFFKTKHDANELLNHFIESNENNFSKHIRDVYLSKKKIYFFFDGLDEVEESCIENILYFIKTLSSKGFYVWIASRKNLKMQLEKHFELVAMDMEEVEEDQQKLYIENRLKKEYNHEQIENLLSKISNGSDVDNNCQVLGKAFQLYNITQIFLDDKKLLKQVTERSFIFTKMYEMFFRGRFKHNLDKAVPKNLHLSLAEEEDILEKHELLAVHCVFGEEIFKKLNLDLRLVRRFLNHIKWYKDPLDIVTKVNVEGKAVFKHFTYGEYFAARFFANNFAKARLIREELFSDRHKNLMMVLNVILAEDNPLHLAVIFRNVNKMEKYIQDKNIYDKAGRNPLHLATFNEPRCVDPKPCLIGVSIETREYYLTNICILKNMMKFNYADCDNLFEWSALQYAFENNSFVCVEMIQNTYEYSNKELHQHTKNVIRLTLLRSSLVPGEILLQTCHLTPIHQKSEDQVDAIVLKNQQCCFNLPNCPSKENELPNFLYRNPEPKEPEDTVDANDTEKLLSPERRRGRLGSLAGNQKLKRRFNCKFATSRTGNGTALSPTFYSSFISANMASTEYFVARVNWICTSWTFGTAPVRRAPPHTLAELIH</sequence>
<dbReference type="EMBL" id="JABDTM020028799">
    <property type="protein sequence ID" value="KAH0808385.1"/>
    <property type="molecule type" value="Genomic_DNA"/>
</dbReference>
<dbReference type="Gene3D" id="1.25.40.20">
    <property type="entry name" value="Ankyrin repeat-containing domain"/>
    <property type="match status" value="1"/>
</dbReference>
<organism evidence="1 2">
    <name type="scientific">Tenebrio molitor</name>
    <name type="common">Yellow mealworm beetle</name>
    <dbReference type="NCBI Taxonomy" id="7067"/>
    <lineage>
        <taxon>Eukaryota</taxon>
        <taxon>Metazoa</taxon>
        <taxon>Ecdysozoa</taxon>
        <taxon>Arthropoda</taxon>
        <taxon>Hexapoda</taxon>
        <taxon>Insecta</taxon>
        <taxon>Pterygota</taxon>
        <taxon>Neoptera</taxon>
        <taxon>Endopterygota</taxon>
        <taxon>Coleoptera</taxon>
        <taxon>Polyphaga</taxon>
        <taxon>Cucujiformia</taxon>
        <taxon>Tenebrionidae</taxon>
        <taxon>Tenebrio</taxon>
    </lineage>
</organism>
<dbReference type="SUPFAM" id="SSF48403">
    <property type="entry name" value="Ankyrin repeat"/>
    <property type="match status" value="1"/>
</dbReference>
<evidence type="ECO:0000313" key="2">
    <source>
        <dbReference type="Proteomes" id="UP000719412"/>
    </source>
</evidence>
<dbReference type="InterPro" id="IPR027417">
    <property type="entry name" value="P-loop_NTPase"/>
</dbReference>
<keyword evidence="2" id="KW-1185">Reference proteome</keyword>
<protein>
    <recommendedName>
        <fullName evidence="3">NACHT domain-containing protein</fullName>
    </recommendedName>
</protein>
<evidence type="ECO:0008006" key="3">
    <source>
        <dbReference type="Google" id="ProtNLM"/>
    </source>
</evidence>
<evidence type="ECO:0000313" key="1">
    <source>
        <dbReference type="EMBL" id="KAH0808385.1"/>
    </source>
</evidence>
<dbReference type="Proteomes" id="UP000719412">
    <property type="component" value="Unassembled WGS sequence"/>
</dbReference>
<gene>
    <name evidence="1" type="ORF">GEV33_014406</name>
</gene>
<proteinExistence type="predicted"/>
<dbReference type="Gene3D" id="3.40.50.300">
    <property type="entry name" value="P-loop containing nucleotide triphosphate hydrolases"/>
    <property type="match status" value="1"/>
</dbReference>
<dbReference type="SUPFAM" id="SSF52540">
    <property type="entry name" value="P-loop containing nucleoside triphosphate hydrolases"/>
    <property type="match status" value="1"/>
</dbReference>
<accession>A0A8J6L4T3</accession>
<dbReference type="InterPro" id="IPR036770">
    <property type="entry name" value="Ankyrin_rpt-contain_sf"/>
</dbReference>
<name>A0A8J6L4T3_TENMO</name>
<reference evidence="1" key="2">
    <citation type="submission" date="2021-08" db="EMBL/GenBank/DDBJ databases">
        <authorList>
            <person name="Eriksson T."/>
        </authorList>
    </citation>
    <scope>NUCLEOTIDE SEQUENCE</scope>
    <source>
        <strain evidence="1">Stoneville</strain>
        <tissue evidence="1">Whole head</tissue>
    </source>
</reference>